<accession>A0A1N6Y245</accession>
<dbReference type="PANTHER" id="PTHR11559">
    <property type="entry name" value="CARBOXYLESTERASE"/>
    <property type="match status" value="1"/>
</dbReference>
<gene>
    <name evidence="3" type="ORF">SAMN05444858_106111</name>
</gene>
<dbReference type="STRING" id="1198245.SAMN05444858_106111"/>
<dbReference type="Proteomes" id="UP000186004">
    <property type="component" value="Unassembled WGS sequence"/>
</dbReference>
<dbReference type="RefSeq" id="WP_175649181.1">
    <property type="nucleotide sequence ID" value="NZ_FTNF01000006.1"/>
</dbReference>
<dbReference type="InterPro" id="IPR029058">
    <property type="entry name" value="AB_hydrolase_fold"/>
</dbReference>
<feature type="domain" description="Carboxylesterase type B" evidence="2">
    <location>
        <begin position="28"/>
        <end position="334"/>
    </location>
</feature>
<dbReference type="EMBL" id="FTNF01000006">
    <property type="protein sequence ID" value="SIR08712.1"/>
    <property type="molecule type" value="Genomic_DNA"/>
</dbReference>
<dbReference type="AlphaFoldDB" id="A0A1N6Y245"/>
<dbReference type="SUPFAM" id="SSF53474">
    <property type="entry name" value="alpha/beta-Hydrolases"/>
    <property type="match status" value="1"/>
</dbReference>
<protein>
    <submittedName>
        <fullName evidence="3">Para-nitrobenzyl esterase</fullName>
    </submittedName>
</protein>
<dbReference type="InterPro" id="IPR002018">
    <property type="entry name" value="CarbesteraseB"/>
</dbReference>
<evidence type="ECO:0000313" key="4">
    <source>
        <dbReference type="Proteomes" id="UP000186004"/>
    </source>
</evidence>
<dbReference type="Pfam" id="PF00135">
    <property type="entry name" value="COesterase"/>
    <property type="match status" value="1"/>
</dbReference>
<evidence type="ECO:0000256" key="1">
    <source>
        <dbReference type="SAM" id="MobiDB-lite"/>
    </source>
</evidence>
<organism evidence="3 4">
    <name type="scientific">Micromonospora avicenniae</name>
    <dbReference type="NCBI Taxonomy" id="1198245"/>
    <lineage>
        <taxon>Bacteria</taxon>
        <taxon>Bacillati</taxon>
        <taxon>Actinomycetota</taxon>
        <taxon>Actinomycetes</taxon>
        <taxon>Micromonosporales</taxon>
        <taxon>Micromonosporaceae</taxon>
        <taxon>Micromonospora</taxon>
    </lineage>
</organism>
<reference evidence="3 4" key="1">
    <citation type="submission" date="2017-01" db="EMBL/GenBank/DDBJ databases">
        <authorList>
            <person name="Mah S.A."/>
            <person name="Swanson W.J."/>
            <person name="Moy G.W."/>
            <person name="Vacquier V.D."/>
        </authorList>
    </citation>
    <scope>NUCLEOTIDE SEQUENCE [LARGE SCALE GENOMIC DNA]</scope>
    <source>
        <strain evidence="3 4">DSM 45758</strain>
    </source>
</reference>
<name>A0A1N6Y245_9ACTN</name>
<dbReference type="Gene3D" id="3.40.50.1820">
    <property type="entry name" value="alpha/beta hydrolase"/>
    <property type="match status" value="1"/>
</dbReference>
<evidence type="ECO:0000313" key="3">
    <source>
        <dbReference type="EMBL" id="SIR08712.1"/>
    </source>
</evidence>
<feature type="region of interest" description="Disordered" evidence="1">
    <location>
        <begin position="63"/>
        <end position="94"/>
    </location>
</feature>
<keyword evidence="4" id="KW-1185">Reference proteome</keyword>
<feature type="region of interest" description="Disordered" evidence="1">
    <location>
        <begin position="1"/>
        <end position="21"/>
    </location>
</feature>
<evidence type="ECO:0000259" key="2">
    <source>
        <dbReference type="Pfam" id="PF00135"/>
    </source>
</evidence>
<proteinExistence type="predicted"/>
<dbReference type="InterPro" id="IPR050309">
    <property type="entry name" value="Type-B_Carboxylest/Lipase"/>
</dbReference>
<sequence length="467" mass="49402">MTSEAFVQDGAGVDSVRPDAPPTAEEVLVDVRGGTLRGARESGLTVLRGVRYATAERFAPPVPEKPWSGVRDARKHGGVSPQPPARSVGPAGMSELGLQSEDCLNLTIVTPAADRARRPVLVWLHGGSYRSGSGSWDRYRTDRLAREGDVVVVSVNYRLGALGYLRSPGVSPGNLGLLDQIEALRWVRDNAADLGGDPENVTVLGQSSGAHAVACLLGVAQARPLFRRAVLQSPPLGLGLGSPALAGRVAERFLTRLGRDPWEASTAEVIAAQQLTERDLAARTGFGMAPVYGPVAGTDPLPDVRGWRAATAEGAEDLEVVLGSTRREIAYFLADGPISRRVPVLGRAVENAVIDLATRAVFARPTLRLGRQLARAGARVFAYRIDEPASTSPYRACHCSDLPLLFGDEAAWANAPMLAGLSWAEVADRGAEIRSAWLSFASGGAEALAAQGWAGYSGRAAEVRRLA</sequence>